<sequence length="70" mass="8119">MDLMLNTFDTCWTGQTRVEIREKGVWGWWVAVAGAFPTEAISSSREKLSVSQRYIVRHRPPPPFLTWHTS</sequence>
<dbReference type="EMBL" id="GBXM01010589">
    <property type="protein sequence ID" value="JAH97988.1"/>
    <property type="molecule type" value="Transcribed_RNA"/>
</dbReference>
<evidence type="ECO:0000313" key="1">
    <source>
        <dbReference type="EMBL" id="JAH97988.1"/>
    </source>
</evidence>
<reference evidence="1" key="2">
    <citation type="journal article" date="2015" name="Fish Shellfish Immunol.">
        <title>Early steps in the European eel (Anguilla anguilla)-Vibrio vulnificus interaction in the gills: Role of the RtxA13 toxin.</title>
        <authorList>
            <person name="Callol A."/>
            <person name="Pajuelo D."/>
            <person name="Ebbesson L."/>
            <person name="Teles M."/>
            <person name="MacKenzie S."/>
            <person name="Amaro C."/>
        </authorList>
    </citation>
    <scope>NUCLEOTIDE SEQUENCE</scope>
</reference>
<protein>
    <submittedName>
        <fullName evidence="1">Uncharacterized protein</fullName>
    </submittedName>
</protein>
<name>A0A0E9X8G5_ANGAN</name>
<proteinExistence type="predicted"/>
<reference evidence="1" key="1">
    <citation type="submission" date="2014-11" db="EMBL/GenBank/DDBJ databases">
        <authorList>
            <person name="Amaro Gonzalez C."/>
        </authorList>
    </citation>
    <scope>NUCLEOTIDE SEQUENCE</scope>
</reference>
<organism evidence="1">
    <name type="scientific">Anguilla anguilla</name>
    <name type="common">European freshwater eel</name>
    <name type="synonym">Muraena anguilla</name>
    <dbReference type="NCBI Taxonomy" id="7936"/>
    <lineage>
        <taxon>Eukaryota</taxon>
        <taxon>Metazoa</taxon>
        <taxon>Chordata</taxon>
        <taxon>Craniata</taxon>
        <taxon>Vertebrata</taxon>
        <taxon>Euteleostomi</taxon>
        <taxon>Actinopterygii</taxon>
        <taxon>Neopterygii</taxon>
        <taxon>Teleostei</taxon>
        <taxon>Anguilliformes</taxon>
        <taxon>Anguillidae</taxon>
        <taxon>Anguilla</taxon>
    </lineage>
</organism>
<accession>A0A0E9X8G5</accession>
<dbReference type="AlphaFoldDB" id="A0A0E9X8G5"/>